<accession>L1IAV9</accession>
<feature type="region of interest" description="Disordered" evidence="1">
    <location>
        <begin position="21"/>
        <end position="48"/>
    </location>
</feature>
<dbReference type="AlphaFoldDB" id="L1IAV9"/>
<sequence>MVTPLGKEAFDIFFGNYRSSHSNFNRKSAADDGKEQVDDQGTKDLPFSERNIRTQGDLIQLMRHWNSFIMNDEKEWLELANKH</sequence>
<gene>
    <name evidence="2" type="ORF">GUITHDRAFT_156174</name>
</gene>
<reference evidence="4" key="2">
    <citation type="submission" date="2012-11" db="EMBL/GenBank/DDBJ databases">
        <authorList>
            <person name="Kuo A."/>
            <person name="Curtis B.A."/>
            <person name="Tanifuji G."/>
            <person name="Burki F."/>
            <person name="Gruber A."/>
            <person name="Irimia M."/>
            <person name="Maruyama S."/>
            <person name="Arias M.C."/>
            <person name="Ball S.G."/>
            <person name="Gile G.H."/>
            <person name="Hirakawa Y."/>
            <person name="Hopkins J.F."/>
            <person name="Rensing S.A."/>
            <person name="Schmutz J."/>
            <person name="Symeonidi A."/>
            <person name="Elias M."/>
            <person name="Eveleigh R.J."/>
            <person name="Herman E.K."/>
            <person name="Klute M.J."/>
            <person name="Nakayama T."/>
            <person name="Obornik M."/>
            <person name="Reyes-Prieto A."/>
            <person name="Armbrust E.V."/>
            <person name="Aves S.J."/>
            <person name="Beiko R.G."/>
            <person name="Coutinho P."/>
            <person name="Dacks J.B."/>
            <person name="Durnford D.G."/>
            <person name="Fast N.M."/>
            <person name="Green B.R."/>
            <person name="Grisdale C."/>
            <person name="Hempe F."/>
            <person name="Henrissat B."/>
            <person name="Hoppner M.P."/>
            <person name="Ishida K.-I."/>
            <person name="Kim E."/>
            <person name="Koreny L."/>
            <person name="Kroth P.G."/>
            <person name="Liu Y."/>
            <person name="Malik S.-B."/>
            <person name="Maier U.G."/>
            <person name="McRose D."/>
            <person name="Mock T."/>
            <person name="Neilson J.A."/>
            <person name="Onodera N.T."/>
            <person name="Poole A.M."/>
            <person name="Pritham E.J."/>
            <person name="Richards T.A."/>
            <person name="Rocap G."/>
            <person name="Roy S.W."/>
            <person name="Sarai C."/>
            <person name="Schaack S."/>
            <person name="Shirato S."/>
            <person name="Slamovits C.H."/>
            <person name="Spencer D.F."/>
            <person name="Suzuki S."/>
            <person name="Worden A.Z."/>
            <person name="Zauner S."/>
            <person name="Barry K."/>
            <person name="Bell C."/>
            <person name="Bharti A.K."/>
            <person name="Crow J.A."/>
            <person name="Grimwood J."/>
            <person name="Kramer R."/>
            <person name="Lindquist E."/>
            <person name="Lucas S."/>
            <person name="Salamov A."/>
            <person name="McFadden G.I."/>
            <person name="Lane C.E."/>
            <person name="Keeling P.J."/>
            <person name="Gray M.W."/>
            <person name="Grigoriev I.V."/>
            <person name="Archibald J.M."/>
        </authorList>
    </citation>
    <scope>NUCLEOTIDE SEQUENCE</scope>
    <source>
        <strain evidence="4">CCMP2712</strain>
    </source>
</reference>
<evidence type="ECO:0000313" key="4">
    <source>
        <dbReference type="Proteomes" id="UP000011087"/>
    </source>
</evidence>
<dbReference type="EMBL" id="JH993159">
    <property type="protein sequence ID" value="EKX33054.1"/>
    <property type="molecule type" value="Genomic_DNA"/>
</dbReference>
<organism evidence="2">
    <name type="scientific">Guillardia theta (strain CCMP2712)</name>
    <name type="common">Cryptophyte</name>
    <dbReference type="NCBI Taxonomy" id="905079"/>
    <lineage>
        <taxon>Eukaryota</taxon>
        <taxon>Cryptophyceae</taxon>
        <taxon>Pyrenomonadales</taxon>
        <taxon>Geminigeraceae</taxon>
        <taxon>Guillardia</taxon>
    </lineage>
</organism>
<dbReference type="PaxDb" id="55529-EKX33054"/>
<reference evidence="2 4" key="1">
    <citation type="journal article" date="2012" name="Nature">
        <title>Algal genomes reveal evolutionary mosaicism and the fate of nucleomorphs.</title>
        <authorList>
            <consortium name="DOE Joint Genome Institute"/>
            <person name="Curtis B.A."/>
            <person name="Tanifuji G."/>
            <person name="Burki F."/>
            <person name="Gruber A."/>
            <person name="Irimia M."/>
            <person name="Maruyama S."/>
            <person name="Arias M.C."/>
            <person name="Ball S.G."/>
            <person name="Gile G.H."/>
            <person name="Hirakawa Y."/>
            <person name="Hopkins J.F."/>
            <person name="Kuo A."/>
            <person name="Rensing S.A."/>
            <person name="Schmutz J."/>
            <person name="Symeonidi A."/>
            <person name="Elias M."/>
            <person name="Eveleigh R.J."/>
            <person name="Herman E.K."/>
            <person name="Klute M.J."/>
            <person name="Nakayama T."/>
            <person name="Obornik M."/>
            <person name="Reyes-Prieto A."/>
            <person name="Armbrust E.V."/>
            <person name="Aves S.J."/>
            <person name="Beiko R.G."/>
            <person name="Coutinho P."/>
            <person name="Dacks J.B."/>
            <person name="Durnford D.G."/>
            <person name="Fast N.M."/>
            <person name="Green B.R."/>
            <person name="Grisdale C.J."/>
            <person name="Hempel F."/>
            <person name="Henrissat B."/>
            <person name="Hoppner M.P."/>
            <person name="Ishida K."/>
            <person name="Kim E."/>
            <person name="Koreny L."/>
            <person name="Kroth P.G."/>
            <person name="Liu Y."/>
            <person name="Malik S.B."/>
            <person name="Maier U.G."/>
            <person name="McRose D."/>
            <person name="Mock T."/>
            <person name="Neilson J.A."/>
            <person name="Onodera N.T."/>
            <person name="Poole A.M."/>
            <person name="Pritham E.J."/>
            <person name="Richards T.A."/>
            <person name="Rocap G."/>
            <person name="Roy S.W."/>
            <person name="Sarai C."/>
            <person name="Schaack S."/>
            <person name="Shirato S."/>
            <person name="Slamovits C.H."/>
            <person name="Spencer D.F."/>
            <person name="Suzuki S."/>
            <person name="Worden A.Z."/>
            <person name="Zauner S."/>
            <person name="Barry K."/>
            <person name="Bell C."/>
            <person name="Bharti A.K."/>
            <person name="Crow J.A."/>
            <person name="Grimwood J."/>
            <person name="Kramer R."/>
            <person name="Lindquist E."/>
            <person name="Lucas S."/>
            <person name="Salamov A."/>
            <person name="McFadden G.I."/>
            <person name="Lane C.E."/>
            <person name="Keeling P.J."/>
            <person name="Gray M.W."/>
            <person name="Grigoriev I.V."/>
            <person name="Archibald J.M."/>
        </authorList>
    </citation>
    <scope>NUCLEOTIDE SEQUENCE</scope>
    <source>
        <strain evidence="2 4">CCMP2712</strain>
    </source>
</reference>
<evidence type="ECO:0000256" key="1">
    <source>
        <dbReference type="SAM" id="MobiDB-lite"/>
    </source>
</evidence>
<evidence type="ECO:0000313" key="3">
    <source>
        <dbReference type="EnsemblProtists" id="EKX33054"/>
    </source>
</evidence>
<keyword evidence="4" id="KW-1185">Reference proteome</keyword>
<reference evidence="3" key="3">
    <citation type="submission" date="2015-06" db="UniProtKB">
        <authorList>
            <consortium name="EnsemblProtists"/>
        </authorList>
    </citation>
    <scope>IDENTIFICATION</scope>
</reference>
<protein>
    <submittedName>
        <fullName evidence="2 3">Uncharacterized protein</fullName>
    </submittedName>
</protein>
<proteinExistence type="predicted"/>
<dbReference type="KEGG" id="gtt:GUITHDRAFT_156174"/>
<feature type="compositionally biased region" description="Basic and acidic residues" evidence="1">
    <location>
        <begin position="28"/>
        <end position="48"/>
    </location>
</feature>
<evidence type="ECO:0000313" key="2">
    <source>
        <dbReference type="EMBL" id="EKX33054.1"/>
    </source>
</evidence>
<dbReference type="GeneID" id="17289775"/>
<dbReference type="RefSeq" id="XP_005820034.1">
    <property type="nucleotide sequence ID" value="XM_005819977.1"/>
</dbReference>
<dbReference type="Proteomes" id="UP000011087">
    <property type="component" value="Unassembled WGS sequence"/>
</dbReference>
<dbReference type="EnsemblProtists" id="EKX33054">
    <property type="protein sequence ID" value="EKX33054"/>
    <property type="gene ID" value="GUITHDRAFT_156174"/>
</dbReference>
<dbReference type="HOGENOM" id="CLU_2547379_0_0_1"/>
<name>L1IAV9_GUITC</name>